<dbReference type="SUPFAM" id="SSF50729">
    <property type="entry name" value="PH domain-like"/>
    <property type="match status" value="1"/>
</dbReference>
<gene>
    <name evidence="4" type="ORF">F7725_007252</name>
</gene>
<evidence type="ECO:0000313" key="5">
    <source>
        <dbReference type="Proteomes" id="UP000518266"/>
    </source>
</evidence>
<dbReference type="GO" id="GO:0007165">
    <property type="term" value="P:signal transduction"/>
    <property type="evidence" value="ECO:0007669"/>
    <property type="project" value="TreeGrafter"/>
</dbReference>
<evidence type="ECO:0000313" key="4">
    <source>
        <dbReference type="EMBL" id="KAF3841390.1"/>
    </source>
</evidence>
<evidence type="ECO:0000256" key="1">
    <source>
        <dbReference type="ARBA" id="ARBA00029462"/>
    </source>
</evidence>
<organism evidence="4 5">
    <name type="scientific">Dissostichus mawsoni</name>
    <name type="common">Antarctic cod</name>
    <dbReference type="NCBI Taxonomy" id="36200"/>
    <lineage>
        <taxon>Eukaryota</taxon>
        <taxon>Metazoa</taxon>
        <taxon>Chordata</taxon>
        <taxon>Craniata</taxon>
        <taxon>Vertebrata</taxon>
        <taxon>Euteleostomi</taxon>
        <taxon>Actinopterygii</taxon>
        <taxon>Neopterygii</taxon>
        <taxon>Teleostei</taxon>
        <taxon>Neoteleostei</taxon>
        <taxon>Acanthomorphata</taxon>
        <taxon>Eupercaria</taxon>
        <taxon>Perciformes</taxon>
        <taxon>Notothenioidei</taxon>
        <taxon>Nototheniidae</taxon>
        <taxon>Dissostichus</taxon>
    </lineage>
</organism>
<protein>
    <recommendedName>
        <fullName evidence="3">PH domain-containing protein</fullName>
    </recommendedName>
</protein>
<dbReference type="Gene3D" id="2.30.29.30">
    <property type="entry name" value="Pleckstrin-homology domain (PH domain)/Phosphotyrosine-binding domain (PTB)"/>
    <property type="match status" value="1"/>
</dbReference>
<dbReference type="Pfam" id="PF00169">
    <property type="entry name" value="PH"/>
    <property type="match status" value="1"/>
</dbReference>
<comment type="caution">
    <text evidence="4">The sequence shown here is derived from an EMBL/GenBank/DDBJ whole genome shotgun (WGS) entry which is preliminary data.</text>
</comment>
<dbReference type="PROSITE" id="PS50003">
    <property type="entry name" value="PH_DOMAIN"/>
    <property type="match status" value="1"/>
</dbReference>
<feature type="region of interest" description="Disordered" evidence="2">
    <location>
        <begin position="1"/>
        <end position="35"/>
    </location>
</feature>
<feature type="compositionally biased region" description="Acidic residues" evidence="2">
    <location>
        <begin position="14"/>
        <end position="33"/>
    </location>
</feature>
<proteinExistence type="inferred from homology"/>
<dbReference type="EMBL" id="JAAKFY010000020">
    <property type="protein sequence ID" value="KAF3841390.1"/>
    <property type="molecule type" value="Genomic_DNA"/>
</dbReference>
<dbReference type="GO" id="GO:0005737">
    <property type="term" value="C:cytoplasm"/>
    <property type="evidence" value="ECO:0007669"/>
    <property type="project" value="TreeGrafter"/>
</dbReference>
<dbReference type="Proteomes" id="UP000518266">
    <property type="component" value="Unassembled WGS sequence"/>
</dbReference>
<dbReference type="AlphaFoldDB" id="A0A7J5XW90"/>
<evidence type="ECO:0000256" key="2">
    <source>
        <dbReference type="SAM" id="MobiDB-lite"/>
    </source>
</evidence>
<dbReference type="OrthoDB" id="360585at2759"/>
<feature type="compositionally biased region" description="Basic and acidic residues" evidence="2">
    <location>
        <begin position="1"/>
        <end position="13"/>
    </location>
</feature>
<accession>A0A7J5XW90</accession>
<reference evidence="4 5" key="1">
    <citation type="submission" date="2020-03" db="EMBL/GenBank/DDBJ databases">
        <title>Dissostichus mawsoni Genome sequencing and assembly.</title>
        <authorList>
            <person name="Park H."/>
        </authorList>
    </citation>
    <scope>NUCLEOTIDE SEQUENCE [LARGE SCALE GENOMIC DNA]</scope>
    <source>
        <strain evidence="4">DM0001</strain>
        <tissue evidence="4">Muscle</tissue>
    </source>
</reference>
<dbReference type="InterPro" id="IPR001849">
    <property type="entry name" value="PH_domain"/>
</dbReference>
<dbReference type="PANTHER" id="PTHR45960">
    <property type="entry name" value="GRB2-ASSOCIATED-BINDING PROTEIN"/>
    <property type="match status" value="1"/>
</dbReference>
<dbReference type="InterPro" id="IPR011993">
    <property type="entry name" value="PH-like_dom_sf"/>
</dbReference>
<dbReference type="PANTHER" id="PTHR45960:SF3">
    <property type="entry name" value="GRB2-ASSOCIATED-BINDING PROTEIN 3"/>
    <property type="match status" value="1"/>
</dbReference>
<dbReference type="SMART" id="SM00233">
    <property type="entry name" value="PH"/>
    <property type="match status" value="1"/>
</dbReference>
<evidence type="ECO:0000259" key="3">
    <source>
        <dbReference type="PROSITE" id="PS50003"/>
    </source>
</evidence>
<name>A0A7J5XW90_DISMA</name>
<sequence>MSAGDVVERRGGGGEEEEEEEEGREEEEEEEEEAWRKRWFVLRRGRMSGNPDVLEYYQSKNSKKPIRAIDLKECEVEMLNGQLRIKRDFNGKHLFVVKTTFRVFYLVAKTEEEMNSWISQISQISQFGSLEDAAQKKAFLTPPPPSIRHLTALTECLYPANRIPATHLTTYFSHNISLEQRSSDDAFKDAVPSPIPLSHTDSSSSSIFQASPSPSLFLSGRLTNPPFSDPCSSMALPSSSSSPLRHSATSVFRFDKPYSSASFEATIERQTPPPLPPKSNHLSEQISEEAAHLMRTSAQHFPNHATLFPRRTSLSGLDHFRIDAENRLMKNRRQSLNLHGLNSTRFQGFQDESYVPMASPSPSATPTESDGYIPMSPSTFSLLNSNCSAESSTTLGPLMCPPGDFVPPPIHRHLKPRLRRARPPPLDLRGLSTITECPTHLPLSRAMTEACFSVKCLPLERRLENGENPTDEDTNCTTMDPRQHFSHSFDGARRSNLDYLSLDFNSASPSPVLKQKPLLCDEHRVDYVQVDEKKTQALQNTKMEWTDVRQSKT</sequence>
<feature type="domain" description="PH" evidence="3">
    <location>
        <begin position="18"/>
        <end position="126"/>
    </location>
</feature>
<comment type="similarity">
    <text evidence="1">Belongs to the GAB family.</text>
</comment>
<dbReference type="GO" id="GO:0035591">
    <property type="term" value="F:signaling adaptor activity"/>
    <property type="evidence" value="ECO:0007669"/>
    <property type="project" value="TreeGrafter"/>
</dbReference>
<keyword evidence="5" id="KW-1185">Reference proteome</keyword>
<dbReference type="InterPro" id="IPR046355">
    <property type="entry name" value="Gab1-4-like"/>
</dbReference>